<dbReference type="GeneID" id="10026199"/>
<accession>E4V1N3</accession>
<name>E4V1N3_ARTGP</name>
<keyword evidence="2" id="KW-1185">Reference proteome</keyword>
<dbReference type="Proteomes" id="UP000002669">
    <property type="component" value="Unassembled WGS sequence"/>
</dbReference>
<dbReference type="HOGENOM" id="CLU_1495815_0_0_1"/>
<dbReference type="InParanoid" id="E4V1N3"/>
<reference evidence="2" key="1">
    <citation type="journal article" date="2012" name="MBio">
        <title>Comparative genome analysis of Trichophyton rubrum and related dermatophytes reveals candidate genes involved in infection.</title>
        <authorList>
            <person name="Martinez D.A."/>
            <person name="Oliver B.G."/>
            <person name="Graeser Y."/>
            <person name="Goldberg J.M."/>
            <person name="Li W."/>
            <person name="Martinez-Rossi N.M."/>
            <person name="Monod M."/>
            <person name="Shelest E."/>
            <person name="Barton R.C."/>
            <person name="Birch E."/>
            <person name="Brakhage A.A."/>
            <person name="Chen Z."/>
            <person name="Gurr S.J."/>
            <person name="Heiman D."/>
            <person name="Heitman J."/>
            <person name="Kosti I."/>
            <person name="Rossi A."/>
            <person name="Saif S."/>
            <person name="Samalova M."/>
            <person name="Saunders C.W."/>
            <person name="Shea T."/>
            <person name="Summerbell R.C."/>
            <person name="Xu J."/>
            <person name="Young S."/>
            <person name="Zeng Q."/>
            <person name="Birren B.W."/>
            <person name="Cuomo C.A."/>
            <person name="White T.C."/>
        </authorList>
    </citation>
    <scope>NUCLEOTIDE SEQUENCE [LARGE SCALE GENOMIC DNA]</scope>
    <source>
        <strain evidence="2">ATCC MYA-4604 / CBS 118893</strain>
    </source>
</reference>
<organism evidence="2">
    <name type="scientific">Arthroderma gypseum (strain ATCC MYA-4604 / CBS 118893)</name>
    <name type="common">Microsporum gypseum</name>
    <dbReference type="NCBI Taxonomy" id="535722"/>
    <lineage>
        <taxon>Eukaryota</taxon>
        <taxon>Fungi</taxon>
        <taxon>Dikarya</taxon>
        <taxon>Ascomycota</taxon>
        <taxon>Pezizomycotina</taxon>
        <taxon>Eurotiomycetes</taxon>
        <taxon>Eurotiomycetidae</taxon>
        <taxon>Onygenales</taxon>
        <taxon>Arthrodermataceae</taxon>
        <taxon>Nannizzia</taxon>
    </lineage>
</organism>
<dbReference type="EMBL" id="DS989827">
    <property type="protein sequence ID" value="EFR03948.1"/>
    <property type="molecule type" value="Genomic_DNA"/>
</dbReference>
<evidence type="ECO:0000313" key="1">
    <source>
        <dbReference type="EMBL" id="EFR03948.1"/>
    </source>
</evidence>
<proteinExistence type="predicted"/>
<dbReference type="VEuPathDB" id="FungiDB:MGYG_06947"/>
<gene>
    <name evidence="1" type="ORF">MGYG_06947</name>
</gene>
<evidence type="ECO:0000313" key="2">
    <source>
        <dbReference type="Proteomes" id="UP000002669"/>
    </source>
</evidence>
<dbReference type="RefSeq" id="XP_003170956.1">
    <property type="nucleotide sequence ID" value="XM_003170908.1"/>
</dbReference>
<protein>
    <submittedName>
        <fullName evidence="1">Uncharacterized protein</fullName>
    </submittedName>
</protein>
<sequence length="180" mass="20107">MRMTNLSAMIRKSIQISYQSLLKLALIADEQEFDVDLLAHDCRNYTDNWTWSQRGDGITDEGTATAQLLDIQSEDNATARSGQVQSYCVNLIYIPLIARLDQINGCEGYFAIPAKHDMRKRRMCPSVSSGGYLELQLSYPNLAGKGIIQHLPNLNRLIILWSTPNGPWGMQLTCSGGRAI</sequence>
<dbReference type="AlphaFoldDB" id="E4V1N3"/>